<dbReference type="Proteomes" id="UP001153714">
    <property type="component" value="Chromosome 1"/>
</dbReference>
<keyword evidence="2" id="KW-1185">Reference proteome</keyword>
<organism evidence="1 2">
    <name type="scientific">Diatraea saccharalis</name>
    <name type="common">sugarcane borer</name>
    <dbReference type="NCBI Taxonomy" id="40085"/>
    <lineage>
        <taxon>Eukaryota</taxon>
        <taxon>Metazoa</taxon>
        <taxon>Ecdysozoa</taxon>
        <taxon>Arthropoda</taxon>
        <taxon>Hexapoda</taxon>
        <taxon>Insecta</taxon>
        <taxon>Pterygota</taxon>
        <taxon>Neoptera</taxon>
        <taxon>Endopterygota</taxon>
        <taxon>Lepidoptera</taxon>
        <taxon>Glossata</taxon>
        <taxon>Ditrysia</taxon>
        <taxon>Pyraloidea</taxon>
        <taxon>Crambidae</taxon>
        <taxon>Crambinae</taxon>
        <taxon>Diatraea</taxon>
    </lineage>
</organism>
<dbReference type="OrthoDB" id="6077919at2759"/>
<proteinExistence type="predicted"/>
<reference evidence="1" key="1">
    <citation type="submission" date="2021-12" db="EMBL/GenBank/DDBJ databases">
        <authorList>
            <person name="King R."/>
        </authorList>
    </citation>
    <scope>NUCLEOTIDE SEQUENCE</scope>
</reference>
<name>A0A9N9N1N3_9NEOP</name>
<dbReference type="AlphaFoldDB" id="A0A9N9N1N3"/>
<gene>
    <name evidence="1" type="ORF">DIATSA_LOCUS811</name>
</gene>
<sequence length="415" mass="45403">MSSFLRDCFKEHLDVSRSIFRDEFPEGLEQQARFAWTEEDGNIASLVSEPGFGTTGQTTFGKDLDAALKCEMKAHREDGCSPVNPRPRHAARMGRSLLMTQPETPARTQTENCEVTSSVGPYLPSIEVPSSSDWHKAWDPTKTYQDPNTTWNENPWSAMGSGVIVDPIKTYHMGVALATRQTPFALLKPNNSTPVLVKVIDTKLPGGKQMLVPATAEDLKVGGKIVLQNDENASAQVLFSTLLLRELDYGSITSAYCYIHIYLANKTFSKGPNTEPAADIDGAVQIRVPVVAIVVPKIKSGGRLHLSVEEPHHAYHTALSADVGEVKVEPCATPVPMRRADPTCDFDDNAIRPERMSSCALPPPAPSPPLDLISMDLFEPMECIPMGPQITAVDNIDHPPHSDDSDIFIGEFEVS</sequence>
<dbReference type="EMBL" id="OU893332">
    <property type="protein sequence ID" value="CAG9782567.1"/>
    <property type="molecule type" value="Genomic_DNA"/>
</dbReference>
<evidence type="ECO:0000313" key="2">
    <source>
        <dbReference type="Proteomes" id="UP001153714"/>
    </source>
</evidence>
<protein>
    <submittedName>
        <fullName evidence="1">Uncharacterized protein</fullName>
    </submittedName>
</protein>
<accession>A0A9N9N1N3</accession>
<evidence type="ECO:0000313" key="1">
    <source>
        <dbReference type="EMBL" id="CAG9782567.1"/>
    </source>
</evidence>
<reference evidence="1" key="2">
    <citation type="submission" date="2022-10" db="EMBL/GenBank/DDBJ databases">
        <authorList>
            <consortium name="ENA_rothamsted_submissions"/>
            <consortium name="culmorum"/>
            <person name="King R."/>
        </authorList>
    </citation>
    <scope>NUCLEOTIDE SEQUENCE</scope>
</reference>